<keyword evidence="4" id="KW-0805">Transcription regulation</keyword>
<organism evidence="11 12">
    <name type="scientific">Candidatus Caccousia stercoris</name>
    <dbReference type="NCBI Taxonomy" id="2840723"/>
    <lineage>
        <taxon>Bacteria</taxon>
        <taxon>Bacillati</taxon>
        <taxon>Bacillota</taxon>
        <taxon>Clostridia</taxon>
        <taxon>Eubacteriales</taxon>
        <taxon>Oscillospiraceae</taxon>
        <taxon>Oscillospiraceae incertae sedis</taxon>
        <taxon>Candidatus Caccousia</taxon>
    </lineage>
</organism>
<evidence type="ECO:0000313" key="11">
    <source>
        <dbReference type="EMBL" id="HIS78335.1"/>
    </source>
</evidence>
<feature type="region of interest" description="Disordered" evidence="9">
    <location>
        <begin position="201"/>
        <end position="222"/>
    </location>
</feature>
<keyword evidence="2 8" id="KW-0597">Phosphoprotein</keyword>
<evidence type="ECO:0000256" key="2">
    <source>
        <dbReference type="ARBA" id="ARBA00022553"/>
    </source>
</evidence>
<evidence type="ECO:0000256" key="4">
    <source>
        <dbReference type="ARBA" id="ARBA00023015"/>
    </source>
</evidence>
<keyword evidence="6" id="KW-0804">Transcription</keyword>
<dbReference type="GO" id="GO:0006355">
    <property type="term" value="P:regulation of DNA-templated transcription"/>
    <property type="evidence" value="ECO:0007669"/>
    <property type="project" value="TreeGrafter"/>
</dbReference>
<proteinExistence type="predicted"/>
<evidence type="ECO:0000256" key="8">
    <source>
        <dbReference type="PROSITE-ProRule" id="PRU00169"/>
    </source>
</evidence>
<dbReference type="SUPFAM" id="SSF52172">
    <property type="entry name" value="CheY-like"/>
    <property type="match status" value="1"/>
</dbReference>
<evidence type="ECO:0000256" key="1">
    <source>
        <dbReference type="ARBA" id="ARBA00018672"/>
    </source>
</evidence>
<dbReference type="Proteomes" id="UP000824141">
    <property type="component" value="Unassembled WGS sequence"/>
</dbReference>
<dbReference type="PANTHER" id="PTHR48111">
    <property type="entry name" value="REGULATOR OF RPOS"/>
    <property type="match status" value="1"/>
</dbReference>
<evidence type="ECO:0000313" key="12">
    <source>
        <dbReference type="Proteomes" id="UP000824141"/>
    </source>
</evidence>
<reference evidence="11" key="1">
    <citation type="submission" date="2020-10" db="EMBL/GenBank/DDBJ databases">
        <authorList>
            <person name="Gilroy R."/>
        </authorList>
    </citation>
    <scope>NUCLEOTIDE SEQUENCE</scope>
    <source>
        <strain evidence="11">6086</strain>
    </source>
</reference>
<dbReference type="InterPro" id="IPR001789">
    <property type="entry name" value="Sig_transdc_resp-reg_receiver"/>
</dbReference>
<dbReference type="AlphaFoldDB" id="A0A9D1K1G7"/>
<evidence type="ECO:0000256" key="5">
    <source>
        <dbReference type="ARBA" id="ARBA00023125"/>
    </source>
</evidence>
<dbReference type="Gene3D" id="3.40.50.2300">
    <property type="match status" value="1"/>
</dbReference>
<comment type="function">
    <text evidence="7">May play the central regulatory role in sporulation. It may be an element of the effector pathway responsible for the activation of sporulation genes in response to nutritional stress. Spo0A may act in concert with spo0H (a sigma factor) to control the expression of some genes that are critical to the sporulation process.</text>
</comment>
<keyword evidence="5" id="KW-0238">DNA-binding</keyword>
<dbReference type="GO" id="GO:0000156">
    <property type="term" value="F:phosphorelay response regulator activity"/>
    <property type="evidence" value="ECO:0007669"/>
    <property type="project" value="TreeGrafter"/>
</dbReference>
<sequence>MLRVLIADDEPSVVESLKASIDWEKYDLQVAAVAHNGKEAKEILETTPIDIAILDIRMPGYSGLELCRWLHERNSEIQMIVISGYAEFSYAQKALRYGVAGYCLKPVEYAELTFLLIKAVSALEKRDLLYTRCDRLLDAVEDGDEEAASLQMREMGLDPACCHVAVSIGDQPLPTQGIPVSVLRLGRGQYAYLSPQRLDPLLPQEGEPSEPLLGVGALKKPV</sequence>
<evidence type="ECO:0000256" key="3">
    <source>
        <dbReference type="ARBA" id="ARBA00023012"/>
    </source>
</evidence>
<dbReference type="GO" id="GO:0005829">
    <property type="term" value="C:cytosol"/>
    <property type="evidence" value="ECO:0007669"/>
    <property type="project" value="TreeGrafter"/>
</dbReference>
<evidence type="ECO:0000259" key="10">
    <source>
        <dbReference type="PROSITE" id="PS50110"/>
    </source>
</evidence>
<dbReference type="PANTHER" id="PTHR48111:SF1">
    <property type="entry name" value="TWO-COMPONENT RESPONSE REGULATOR ORR33"/>
    <property type="match status" value="1"/>
</dbReference>
<evidence type="ECO:0000256" key="7">
    <source>
        <dbReference type="ARBA" id="ARBA00024867"/>
    </source>
</evidence>
<evidence type="ECO:0000256" key="6">
    <source>
        <dbReference type="ARBA" id="ARBA00023163"/>
    </source>
</evidence>
<protein>
    <recommendedName>
        <fullName evidence="1">Stage 0 sporulation protein A homolog</fullName>
    </recommendedName>
</protein>
<accession>A0A9D1K1G7</accession>
<name>A0A9D1K1G7_9FIRM</name>
<dbReference type="CDD" id="cd17536">
    <property type="entry name" value="REC_YesN-like"/>
    <property type="match status" value="1"/>
</dbReference>
<dbReference type="SMART" id="SM00448">
    <property type="entry name" value="REC"/>
    <property type="match status" value="1"/>
</dbReference>
<keyword evidence="3" id="KW-0902">Two-component regulatory system</keyword>
<feature type="modified residue" description="4-aspartylphosphate" evidence="8">
    <location>
        <position position="55"/>
    </location>
</feature>
<feature type="domain" description="Response regulatory" evidence="10">
    <location>
        <begin position="3"/>
        <end position="120"/>
    </location>
</feature>
<dbReference type="GO" id="GO:0032993">
    <property type="term" value="C:protein-DNA complex"/>
    <property type="evidence" value="ECO:0007669"/>
    <property type="project" value="TreeGrafter"/>
</dbReference>
<comment type="caution">
    <text evidence="11">The sequence shown here is derived from an EMBL/GenBank/DDBJ whole genome shotgun (WGS) entry which is preliminary data.</text>
</comment>
<evidence type="ECO:0000256" key="9">
    <source>
        <dbReference type="SAM" id="MobiDB-lite"/>
    </source>
</evidence>
<dbReference type="EMBL" id="DVJM01000054">
    <property type="protein sequence ID" value="HIS78335.1"/>
    <property type="molecule type" value="Genomic_DNA"/>
</dbReference>
<dbReference type="InterPro" id="IPR011006">
    <property type="entry name" value="CheY-like_superfamily"/>
</dbReference>
<dbReference type="Pfam" id="PF00072">
    <property type="entry name" value="Response_reg"/>
    <property type="match status" value="1"/>
</dbReference>
<dbReference type="InterPro" id="IPR039420">
    <property type="entry name" value="WalR-like"/>
</dbReference>
<dbReference type="PROSITE" id="PS50110">
    <property type="entry name" value="RESPONSE_REGULATORY"/>
    <property type="match status" value="1"/>
</dbReference>
<reference evidence="11" key="2">
    <citation type="journal article" date="2021" name="PeerJ">
        <title>Extensive microbial diversity within the chicken gut microbiome revealed by metagenomics and culture.</title>
        <authorList>
            <person name="Gilroy R."/>
            <person name="Ravi A."/>
            <person name="Getino M."/>
            <person name="Pursley I."/>
            <person name="Horton D.L."/>
            <person name="Alikhan N.F."/>
            <person name="Baker D."/>
            <person name="Gharbi K."/>
            <person name="Hall N."/>
            <person name="Watson M."/>
            <person name="Adriaenssens E.M."/>
            <person name="Foster-Nyarko E."/>
            <person name="Jarju S."/>
            <person name="Secka A."/>
            <person name="Antonio M."/>
            <person name="Oren A."/>
            <person name="Chaudhuri R.R."/>
            <person name="La Ragione R."/>
            <person name="Hildebrand F."/>
            <person name="Pallen M.J."/>
        </authorList>
    </citation>
    <scope>NUCLEOTIDE SEQUENCE</scope>
    <source>
        <strain evidence="11">6086</strain>
    </source>
</reference>
<gene>
    <name evidence="11" type="ORF">IAD03_03085</name>
</gene>
<dbReference type="GO" id="GO:0000976">
    <property type="term" value="F:transcription cis-regulatory region binding"/>
    <property type="evidence" value="ECO:0007669"/>
    <property type="project" value="TreeGrafter"/>
</dbReference>